<organism evidence="1 2">
    <name type="scientific">Ananas comosus</name>
    <name type="common">Pineapple</name>
    <name type="synonym">Ananas ananas</name>
    <dbReference type="NCBI Taxonomy" id="4615"/>
    <lineage>
        <taxon>Eukaryota</taxon>
        <taxon>Viridiplantae</taxon>
        <taxon>Streptophyta</taxon>
        <taxon>Embryophyta</taxon>
        <taxon>Tracheophyta</taxon>
        <taxon>Spermatophyta</taxon>
        <taxon>Magnoliopsida</taxon>
        <taxon>Liliopsida</taxon>
        <taxon>Poales</taxon>
        <taxon>Bromeliaceae</taxon>
        <taxon>Bromelioideae</taxon>
        <taxon>Ananas</taxon>
    </lineage>
</organism>
<accession>A0A199VSC0</accession>
<sequence>LASLEGLAELPPGGRDVVAGDGAAVAGGDLEGEALAVEVRVALPVLAPVLGHCLPPRARPLDRHRAHVPDPAHVQVLAHCKYRNRASDAKLRSYEHFYRQKHLIFNFSCEIDVCSPAEGDGHNAGAVLCYLKEGGLGEIKVLERRIAPAAVVVREGVIRGAEIGGGDDEGAGKAPLRIVGAPHFVASPATEPIVEQRGAEGRSVRPVPLAVEVAISTRPSYKNKNR</sequence>
<name>A0A199VSC0_ANACO</name>
<dbReference type="Proteomes" id="UP000092600">
    <property type="component" value="Unassembled WGS sequence"/>
</dbReference>
<comment type="caution">
    <text evidence="1">The sequence shown here is derived from an EMBL/GenBank/DDBJ whole genome shotgun (WGS) entry which is preliminary data.</text>
</comment>
<proteinExistence type="predicted"/>
<feature type="non-terminal residue" evidence="1">
    <location>
        <position position="1"/>
    </location>
</feature>
<evidence type="ECO:0000313" key="1">
    <source>
        <dbReference type="EMBL" id="OAY79959.1"/>
    </source>
</evidence>
<evidence type="ECO:0000313" key="2">
    <source>
        <dbReference type="Proteomes" id="UP000092600"/>
    </source>
</evidence>
<gene>
    <name evidence="1" type="ORF">ACMD2_04921</name>
</gene>
<dbReference type="AlphaFoldDB" id="A0A199VSC0"/>
<dbReference type="EMBL" id="LSRQ01000976">
    <property type="protein sequence ID" value="OAY79959.1"/>
    <property type="molecule type" value="Genomic_DNA"/>
</dbReference>
<reference evidence="1 2" key="1">
    <citation type="journal article" date="2016" name="DNA Res.">
        <title>The draft genome of MD-2 pineapple using hybrid error correction of long reads.</title>
        <authorList>
            <person name="Redwan R.M."/>
            <person name="Saidin A."/>
            <person name="Kumar S.V."/>
        </authorList>
    </citation>
    <scope>NUCLEOTIDE SEQUENCE [LARGE SCALE GENOMIC DNA]</scope>
    <source>
        <strain evidence="2">cv. MD2</strain>
        <tissue evidence="1">Leaf</tissue>
    </source>
</reference>
<protein>
    <submittedName>
        <fullName evidence="1">Uncharacterized protein</fullName>
    </submittedName>
</protein>